<feature type="region of interest" description="Disordered" evidence="1">
    <location>
        <begin position="1"/>
        <end position="48"/>
    </location>
</feature>
<protein>
    <submittedName>
        <fullName evidence="2">Uncharacterized protein</fullName>
    </submittedName>
</protein>
<gene>
    <name evidence="2" type="ORF">WN51_06455</name>
</gene>
<name>A0A0N0BK80_9HYME</name>
<feature type="compositionally biased region" description="Polar residues" evidence="1">
    <location>
        <begin position="93"/>
        <end position="102"/>
    </location>
</feature>
<sequence>MYASPSLKRKKRKKKKLRNVEKDSVLDNGQGRVAQSEHASSFPVTDNAAELDNYARLREGKRSGIGARNADVGRSPSNRYKRGPPGCFEHQSDSPNQPPSLTSSETIYEMKCIATIVLLALVGVALAKPLETESIEPAKAESAVAEETETAIRDKRGLLLSAAYTAPIAYSAYTAPVAYTSAYTSYPYAAYAGYPYYAAAYSAPQRMLNVATIYKGFVATTILRKNVRDIVKINQCELKCIYALCEASKNVWALGAGWAQYAKLFEWRKRKLLAKFKKYNVRKQTFDLEIQSQDQFCGSSLFTILLIDAAVKKIHIGKRDRIILANAFWRNGRTPVELGGSAAVRVEITLDSCDNDVRCNSNFCGLTTLHFLEIFRVTFCKVYEQNTFMIALQENVRLPFRNGYETLSNPEIESSKDGQWNEIKEP</sequence>
<organism evidence="2 3">
    <name type="scientific">Melipona quadrifasciata</name>
    <dbReference type="NCBI Taxonomy" id="166423"/>
    <lineage>
        <taxon>Eukaryota</taxon>
        <taxon>Metazoa</taxon>
        <taxon>Ecdysozoa</taxon>
        <taxon>Arthropoda</taxon>
        <taxon>Hexapoda</taxon>
        <taxon>Insecta</taxon>
        <taxon>Pterygota</taxon>
        <taxon>Neoptera</taxon>
        <taxon>Endopterygota</taxon>
        <taxon>Hymenoptera</taxon>
        <taxon>Apocrita</taxon>
        <taxon>Aculeata</taxon>
        <taxon>Apoidea</taxon>
        <taxon>Anthophila</taxon>
        <taxon>Apidae</taxon>
        <taxon>Melipona</taxon>
    </lineage>
</organism>
<dbReference type="Proteomes" id="UP000053105">
    <property type="component" value="Unassembled WGS sequence"/>
</dbReference>
<keyword evidence="3" id="KW-1185">Reference proteome</keyword>
<dbReference type="OrthoDB" id="7616917at2759"/>
<evidence type="ECO:0000256" key="1">
    <source>
        <dbReference type="SAM" id="MobiDB-lite"/>
    </source>
</evidence>
<evidence type="ECO:0000313" key="2">
    <source>
        <dbReference type="EMBL" id="KOX80041.1"/>
    </source>
</evidence>
<feature type="compositionally biased region" description="Basic residues" evidence="1">
    <location>
        <begin position="7"/>
        <end position="17"/>
    </location>
</feature>
<proteinExistence type="predicted"/>
<dbReference type="AlphaFoldDB" id="A0A0N0BK80"/>
<accession>A0A0N0BK80</accession>
<dbReference type="EMBL" id="KQ435709">
    <property type="protein sequence ID" value="KOX80041.1"/>
    <property type="molecule type" value="Genomic_DNA"/>
</dbReference>
<feature type="region of interest" description="Disordered" evidence="1">
    <location>
        <begin position="60"/>
        <end position="102"/>
    </location>
</feature>
<evidence type="ECO:0000313" key="3">
    <source>
        <dbReference type="Proteomes" id="UP000053105"/>
    </source>
</evidence>
<reference evidence="2 3" key="1">
    <citation type="submission" date="2015-07" db="EMBL/GenBank/DDBJ databases">
        <title>The genome of Melipona quadrifasciata.</title>
        <authorList>
            <person name="Pan H."/>
            <person name="Kapheim K."/>
        </authorList>
    </citation>
    <scope>NUCLEOTIDE SEQUENCE [LARGE SCALE GENOMIC DNA]</scope>
    <source>
        <strain evidence="2">0111107301</strain>
        <tissue evidence="2">Whole body</tissue>
    </source>
</reference>